<dbReference type="EMBL" id="BAAAPO010000026">
    <property type="protein sequence ID" value="GAA1793679.1"/>
    <property type="molecule type" value="Genomic_DNA"/>
</dbReference>
<evidence type="ECO:0000256" key="1">
    <source>
        <dbReference type="ARBA" id="ARBA00022630"/>
    </source>
</evidence>
<keyword evidence="3" id="KW-0560">Oxidoreductase</keyword>
<dbReference type="PRINTS" id="PR00469">
    <property type="entry name" value="PNDRDTASEII"/>
</dbReference>
<evidence type="ECO:0000259" key="5">
    <source>
        <dbReference type="Pfam" id="PF07992"/>
    </source>
</evidence>
<sequence>MTTYGLLITGSGPAGVSAAEAYADAGGPGPVALLTADPHAPYERPPLSKNALTSPGDVEPTPITEATLPDGVDVRLGATVTAVDLGARTVQVGGETLTFERLVVATGSTPLPLPGAEEDAEIHALRSLQDGRDLARAAQHARTALVIGSGFIGCEAAASLARSGLDVTLVTPEDAPQQERLGSYAAQQISSWLADLGVDVRTGVEVTSVHAPRTVHLSDGHTLAPDLVLAALGIAPQGDLLGDAGALTYEGRVVADEHLQAAPGVWVAGDIARGLHAIAGRALAVEHWGDALAMGAVAGRNAAVGDDGEQERWEEVPGFWSTIGEHTLQYAAWGDGYDREEVVGRVGGFTIWYADAADTLVGVLTYNADADYERGRRLIAAGAGIAEAMRGDDIPELRGGRKTCNLC</sequence>
<dbReference type="RefSeq" id="WP_344083830.1">
    <property type="nucleotide sequence ID" value="NZ_BAAAPO010000026.1"/>
</dbReference>
<dbReference type="Gene3D" id="3.50.50.60">
    <property type="entry name" value="FAD/NAD(P)-binding domain"/>
    <property type="match status" value="2"/>
</dbReference>
<dbReference type="PANTHER" id="PTHR43557:SF4">
    <property type="entry name" value="APOPTOSIS-INDUCING FACTOR 1, MITOCHONDRIAL"/>
    <property type="match status" value="1"/>
</dbReference>
<evidence type="ECO:0000256" key="4">
    <source>
        <dbReference type="SAM" id="MobiDB-lite"/>
    </source>
</evidence>
<dbReference type="PANTHER" id="PTHR43557">
    <property type="entry name" value="APOPTOSIS-INDUCING FACTOR 1"/>
    <property type="match status" value="1"/>
</dbReference>
<comment type="caution">
    <text evidence="7">The sequence shown here is derived from an EMBL/GenBank/DDBJ whole genome shotgun (WGS) entry which is preliminary data.</text>
</comment>
<feature type="region of interest" description="Disordered" evidence="4">
    <location>
        <begin position="38"/>
        <end position="57"/>
    </location>
</feature>
<organism evidence="7 8">
    <name type="scientific">Nostocoides veronense</name>
    <dbReference type="NCBI Taxonomy" id="330836"/>
    <lineage>
        <taxon>Bacteria</taxon>
        <taxon>Bacillati</taxon>
        <taxon>Actinomycetota</taxon>
        <taxon>Actinomycetes</taxon>
        <taxon>Micrococcales</taxon>
        <taxon>Intrasporangiaceae</taxon>
        <taxon>Nostocoides</taxon>
    </lineage>
</organism>
<evidence type="ECO:0000256" key="3">
    <source>
        <dbReference type="ARBA" id="ARBA00023002"/>
    </source>
</evidence>
<gene>
    <name evidence="7" type="ORF">GCM10009811_18040</name>
</gene>
<protein>
    <submittedName>
        <fullName evidence="7">FAD-dependent oxidoreductase</fullName>
    </submittedName>
</protein>
<proteinExistence type="predicted"/>
<dbReference type="InterPro" id="IPR036188">
    <property type="entry name" value="FAD/NAD-bd_sf"/>
</dbReference>
<keyword evidence="8" id="KW-1185">Reference proteome</keyword>
<reference evidence="8" key="1">
    <citation type="journal article" date="2019" name="Int. J. Syst. Evol. Microbiol.">
        <title>The Global Catalogue of Microorganisms (GCM) 10K type strain sequencing project: providing services to taxonomists for standard genome sequencing and annotation.</title>
        <authorList>
            <consortium name="The Broad Institute Genomics Platform"/>
            <consortium name="The Broad Institute Genome Sequencing Center for Infectious Disease"/>
            <person name="Wu L."/>
            <person name="Ma J."/>
        </authorList>
    </citation>
    <scope>NUCLEOTIDE SEQUENCE [LARGE SCALE GENOMIC DNA]</scope>
    <source>
        <strain evidence="8">JCM 15592</strain>
    </source>
</reference>
<evidence type="ECO:0000256" key="2">
    <source>
        <dbReference type="ARBA" id="ARBA00022827"/>
    </source>
</evidence>
<name>A0ABP4XSV7_9MICO</name>
<dbReference type="PRINTS" id="PR00368">
    <property type="entry name" value="FADPNR"/>
</dbReference>
<evidence type="ECO:0000313" key="7">
    <source>
        <dbReference type="EMBL" id="GAA1793679.1"/>
    </source>
</evidence>
<dbReference type="Proteomes" id="UP001499938">
    <property type="component" value="Unassembled WGS sequence"/>
</dbReference>
<dbReference type="InterPro" id="IPR028202">
    <property type="entry name" value="Reductase_C"/>
</dbReference>
<keyword evidence="2" id="KW-0274">FAD</keyword>
<dbReference type="Pfam" id="PF14759">
    <property type="entry name" value="Reductase_C"/>
    <property type="match status" value="1"/>
</dbReference>
<dbReference type="Pfam" id="PF07992">
    <property type="entry name" value="Pyr_redox_2"/>
    <property type="match status" value="1"/>
</dbReference>
<feature type="domain" description="Reductase C-terminal" evidence="6">
    <location>
        <begin position="319"/>
        <end position="398"/>
    </location>
</feature>
<feature type="domain" description="FAD/NAD(P)-binding" evidence="5">
    <location>
        <begin position="6"/>
        <end position="282"/>
    </location>
</feature>
<dbReference type="SUPFAM" id="SSF51905">
    <property type="entry name" value="FAD/NAD(P)-binding domain"/>
    <property type="match status" value="2"/>
</dbReference>
<dbReference type="Gene3D" id="3.30.390.30">
    <property type="match status" value="1"/>
</dbReference>
<keyword evidence="1" id="KW-0285">Flavoprotein</keyword>
<evidence type="ECO:0000259" key="6">
    <source>
        <dbReference type="Pfam" id="PF14759"/>
    </source>
</evidence>
<dbReference type="InterPro" id="IPR023753">
    <property type="entry name" value="FAD/NAD-binding_dom"/>
</dbReference>
<accession>A0ABP4XSV7</accession>
<dbReference type="InterPro" id="IPR050446">
    <property type="entry name" value="FAD-oxidoreductase/Apoptosis"/>
</dbReference>
<evidence type="ECO:0000313" key="8">
    <source>
        <dbReference type="Proteomes" id="UP001499938"/>
    </source>
</evidence>
<dbReference type="SUPFAM" id="SSF55424">
    <property type="entry name" value="FAD/NAD-linked reductases, dimerisation (C-terminal) domain"/>
    <property type="match status" value="1"/>
</dbReference>
<dbReference type="InterPro" id="IPR016156">
    <property type="entry name" value="FAD/NAD-linked_Rdtase_dimer_sf"/>
</dbReference>